<evidence type="ECO:0000313" key="2">
    <source>
        <dbReference type="Proteomes" id="UP000650424"/>
    </source>
</evidence>
<proteinExistence type="predicted"/>
<accession>A0ABR6ZN48</accession>
<protein>
    <submittedName>
        <fullName evidence="1">Uncharacterized protein</fullName>
    </submittedName>
</protein>
<dbReference type="RefSeq" id="WP_186946548.1">
    <property type="nucleotide sequence ID" value="NZ_JACOGF010000003.1"/>
</dbReference>
<organism evidence="1 2">
    <name type="scientific">Undibacterium hunanense</name>
    <dbReference type="NCBI Taxonomy" id="2762292"/>
    <lineage>
        <taxon>Bacteria</taxon>
        <taxon>Pseudomonadati</taxon>
        <taxon>Pseudomonadota</taxon>
        <taxon>Betaproteobacteria</taxon>
        <taxon>Burkholderiales</taxon>
        <taxon>Oxalobacteraceae</taxon>
        <taxon>Undibacterium</taxon>
    </lineage>
</organism>
<name>A0ABR6ZN48_9BURK</name>
<sequence length="140" mass="16365">MNQKNWLPHQDNMTAPKESSLATLVMRLRAVTGIQVLVCKTVLEPLSDQHRLWYVERFEEGLSWFGSSILIDPIEVDPEYSGLIETIRLEARNKLNAGELGDGRRGRSVRMWGWMKNELYTRHNIAWRTPWEMTPWIAID</sequence>
<gene>
    <name evidence="1" type="ORF">H8L32_07525</name>
</gene>
<dbReference type="EMBL" id="JACOGF010000003">
    <property type="protein sequence ID" value="MBC3917320.1"/>
    <property type="molecule type" value="Genomic_DNA"/>
</dbReference>
<reference evidence="1 2" key="1">
    <citation type="submission" date="2020-08" db="EMBL/GenBank/DDBJ databases">
        <title>Novel species isolated from subtropical streams in China.</title>
        <authorList>
            <person name="Lu H."/>
        </authorList>
    </citation>
    <scope>NUCLEOTIDE SEQUENCE [LARGE SCALE GENOMIC DNA]</scope>
    <source>
        <strain evidence="1 2">CY18W</strain>
    </source>
</reference>
<comment type="caution">
    <text evidence="1">The sequence shown here is derived from an EMBL/GenBank/DDBJ whole genome shotgun (WGS) entry which is preliminary data.</text>
</comment>
<evidence type="ECO:0000313" key="1">
    <source>
        <dbReference type="EMBL" id="MBC3917320.1"/>
    </source>
</evidence>
<keyword evidence="2" id="KW-1185">Reference proteome</keyword>
<dbReference type="Proteomes" id="UP000650424">
    <property type="component" value="Unassembled WGS sequence"/>
</dbReference>